<dbReference type="PANTHER" id="PTHR33327:SF3">
    <property type="entry name" value="RNA-DIRECTED DNA POLYMERASE"/>
    <property type="match status" value="1"/>
</dbReference>
<dbReference type="Proteomes" id="UP001054837">
    <property type="component" value="Unassembled WGS sequence"/>
</dbReference>
<evidence type="ECO:0000259" key="2">
    <source>
        <dbReference type="Pfam" id="PF23055"/>
    </source>
</evidence>
<gene>
    <name evidence="3" type="ORF">CDAR_175861</name>
</gene>
<dbReference type="AlphaFoldDB" id="A0AAV4WN35"/>
<reference evidence="3 4" key="1">
    <citation type="submission" date="2021-06" db="EMBL/GenBank/DDBJ databases">
        <title>Caerostris darwini draft genome.</title>
        <authorList>
            <person name="Kono N."/>
            <person name="Arakawa K."/>
        </authorList>
    </citation>
    <scope>NUCLEOTIDE SEQUENCE [LARGE SCALE GENOMIC DNA]</scope>
</reference>
<proteinExistence type="predicted"/>
<dbReference type="EMBL" id="BPLQ01014873">
    <property type="protein sequence ID" value="GIY83921.1"/>
    <property type="molecule type" value="Genomic_DNA"/>
</dbReference>
<comment type="caution">
    <text evidence="3">The sequence shown here is derived from an EMBL/GenBank/DDBJ whole genome shotgun (WGS) entry which is preliminary data.</text>
</comment>
<evidence type="ECO:0000256" key="1">
    <source>
        <dbReference type="SAM" id="MobiDB-lite"/>
    </source>
</evidence>
<feature type="region of interest" description="Disordered" evidence="1">
    <location>
        <begin position="274"/>
        <end position="319"/>
    </location>
</feature>
<dbReference type="PANTHER" id="PTHR33327">
    <property type="entry name" value="ENDONUCLEASE"/>
    <property type="match status" value="1"/>
</dbReference>
<feature type="domain" description="DUF7041" evidence="2">
    <location>
        <begin position="104"/>
        <end position="179"/>
    </location>
</feature>
<sequence>MKLLRPSEFQDTIKSPIQEALSQPAQQSILLPISQQKQQMKLLQMSPSESQDAIKSPIYETSSQHVQQGILLPISQQRQQLNLHQMFQSESRSAIKSPIHETSFATCTTRYSTSHITTEVTTEVSAVVLIQVSALQPEELAVVSDIILKPPADVPFTALKKRLCAQYSDSETQRLRDLISAMQLSDRRPSRLLEMRSKAGARIKDDLLKSLFLQRLPTNVQQILAISNDNLAEMADGIMSTSSAPVINTVAASADQPGLRTMLYEITSLLEARTRDQSRGRNQRHSASRSRQTENPLLVPQEVQTTSNKMSIPMCLPDG</sequence>
<name>A0AAV4WN35_9ARAC</name>
<organism evidence="3 4">
    <name type="scientific">Caerostris darwini</name>
    <dbReference type="NCBI Taxonomy" id="1538125"/>
    <lineage>
        <taxon>Eukaryota</taxon>
        <taxon>Metazoa</taxon>
        <taxon>Ecdysozoa</taxon>
        <taxon>Arthropoda</taxon>
        <taxon>Chelicerata</taxon>
        <taxon>Arachnida</taxon>
        <taxon>Araneae</taxon>
        <taxon>Araneomorphae</taxon>
        <taxon>Entelegynae</taxon>
        <taxon>Araneoidea</taxon>
        <taxon>Araneidae</taxon>
        <taxon>Caerostris</taxon>
    </lineage>
</organism>
<dbReference type="InterPro" id="IPR055469">
    <property type="entry name" value="DUF7041"/>
</dbReference>
<evidence type="ECO:0000313" key="4">
    <source>
        <dbReference type="Proteomes" id="UP001054837"/>
    </source>
</evidence>
<accession>A0AAV4WN35</accession>
<protein>
    <recommendedName>
        <fullName evidence="2">DUF7041 domain-containing protein</fullName>
    </recommendedName>
</protein>
<evidence type="ECO:0000313" key="3">
    <source>
        <dbReference type="EMBL" id="GIY83921.1"/>
    </source>
</evidence>
<keyword evidence="4" id="KW-1185">Reference proteome</keyword>
<dbReference type="Pfam" id="PF23055">
    <property type="entry name" value="DUF7041"/>
    <property type="match status" value="1"/>
</dbReference>